<dbReference type="PANTHER" id="PTHR39323:SF1">
    <property type="entry name" value="BLR1149 PROTEIN"/>
    <property type="match status" value="1"/>
</dbReference>
<gene>
    <name evidence="2" type="ORF">SAMN05216588_102288</name>
</gene>
<dbReference type="InterPro" id="IPR029052">
    <property type="entry name" value="Metallo-depent_PP-like"/>
</dbReference>
<reference evidence="2 3" key="1">
    <citation type="submission" date="2016-10" db="EMBL/GenBank/DDBJ databases">
        <authorList>
            <person name="de Groot N.N."/>
        </authorList>
    </citation>
    <scope>NUCLEOTIDE SEQUENCE [LARGE SCALE GENOMIC DNA]</scope>
    <source>
        <strain evidence="2 3">LMG 18387</strain>
    </source>
</reference>
<proteinExistence type="predicted"/>
<dbReference type="Proteomes" id="UP000198606">
    <property type="component" value="Unassembled WGS sequence"/>
</dbReference>
<dbReference type="SUPFAM" id="SSF56300">
    <property type="entry name" value="Metallo-dependent phosphatases"/>
    <property type="match status" value="1"/>
</dbReference>
<dbReference type="NCBIfam" id="TIGR04123">
    <property type="entry name" value="P_estr_lig_assc"/>
    <property type="match status" value="1"/>
</dbReference>
<dbReference type="InterPro" id="IPR024173">
    <property type="entry name" value="Pesterase_MJ0037-like"/>
</dbReference>
<dbReference type="PANTHER" id="PTHR39323">
    <property type="entry name" value="BLR1149 PROTEIN"/>
    <property type="match status" value="1"/>
</dbReference>
<dbReference type="RefSeq" id="WP_084303235.1">
    <property type="nucleotide sequence ID" value="NZ_FNDG01000002.1"/>
</dbReference>
<evidence type="ECO:0000313" key="3">
    <source>
        <dbReference type="Proteomes" id="UP000198606"/>
    </source>
</evidence>
<dbReference type="EMBL" id="FNDG01000002">
    <property type="protein sequence ID" value="SDH06282.1"/>
    <property type="molecule type" value="Genomic_DNA"/>
</dbReference>
<accession>A0A1G7ZC21</accession>
<sequence length="226" mass="24579">MSAAPHLAVQIAGETLWLLADRALYWPAEQTLLIADAHLGKAATYRTLGQPVPRGTTARNLQRLDELLASYPTRRLVFLGDLLHARPARVGTTLAALLAWRTRHAELRMVLIRGNHDRSAGDPPAELAIEVVSEPWCMGPFALCHEPLDCPGLHVLAGHLHPVFVLRGRGRDRVRMPCFSVEPHITLLPAFGEFTGGMAIGTAPERCLYGTLDGGVWPLSLGISAV</sequence>
<name>A0A1G7ZC21_9GAMM</name>
<dbReference type="AlphaFoldDB" id="A0A1G7ZC21"/>
<dbReference type="Pfam" id="PF00149">
    <property type="entry name" value="Metallophos"/>
    <property type="match status" value="1"/>
</dbReference>
<evidence type="ECO:0000259" key="1">
    <source>
        <dbReference type="Pfam" id="PF00149"/>
    </source>
</evidence>
<feature type="domain" description="Calcineurin-like phosphoesterase" evidence="1">
    <location>
        <begin position="32"/>
        <end position="159"/>
    </location>
</feature>
<evidence type="ECO:0000313" key="2">
    <source>
        <dbReference type="EMBL" id="SDH06282.1"/>
    </source>
</evidence>
<dbReference type="PIRSF" id="PIRSF000887">
    <property type="entry name" value="Pesterase_MJ0037"/>
    <property type="match status" value="1"/>
</dbReference>
<dbReference type="InterPro" id="IPR026336">
    <property type="entry name" value="PdeM-like"/>
</dbReference>
<dbReference type="GO" id="GO:0016787">
    <property type="term" value="F:hydrolase activity"/>
    <property type="evidence" value="ECO:0007669"/>
    <property type="project" value="InterPro"/>
</dbReference>
<dbReference type="STRING" id="29435.SAMN05216588_102288"/>
<organism evidence="2 3">
    <name type="scientific">Phytopseudomonas flavescens</name>
    <dbReference type="NCBI Taxonomy" id="29435"/>
    <lineage>
        <taxon>Bacteria</taxon>
        <taxon>Pseudomonadati</taxon>
        <taxon>Pseudomonadota</taxon>
        <taxon>Gammaproteobacteria</taxon>
        <taxon>Pseudomonadales</taxon>
        <taxon>Pseudomonadaceae</taxon>
        <taxon>Phytopseudomonas</taxon>
    </lineage>
</organism>
<protein>
    <submittedName>
        <fullName evidence="2">Putative phosphoesterase</fullName>
    </submittedName>
</protein>
<dbReference type="CDD" id="cd07391">
    <property type="entry name" value="MPP_PF1019"/>
    <property type="match status" value="1"/>
</dbReference>
<dbReference type="Gene3D" id="3.60.21.10">
    <property type="match status" value="1"/>
</dbReference>
<dbReference type="InterPro" id="IPR004843">
    <property type="entry name" value="Calcineurin-like_PHP"/>
</dbReference>